<comment type="caution">
    <text evidence="8">The sequence shown here is derived from an EMBL/GenBank/DDBJ whole genome shotgun (WGS) entry which is preliminary data.</text>
</comment>
<feature type="chain" id="PRO_5045032893" evidence="6">
    <location>
        <begin position="19"/>
        <end position="229"/>
    </location>
</feature>
<keyword evidence="10" id="KW-1185">Reference proteome</keyword>
<dbReference type="InterPro" id="IPR011250">
    <property type="entry name" value="OMP/PagP_B-barrel"/>
</dbReference>
<comment type="subcellular location">
    <subcellularLocation>
        <location evidence="1">Cell outer membrane</location>
    </subcellularLocation>
</comment>
<dbReference type="InterPro" id="IPR051692">
    <property type="entry name" value="OMP-like"/>
</dbReference>
<evidence type="ECO:0000256" key="1">
    <source>
        <dbReference type="ARBA" id="ARBA00004442"/>
    </source>
</evidence>
<reference evidence="8 10" key="1">
    <citation type="submission" date="2024-07" db="EMBL/GenBank/DDBJ databases">
        <title>Description of Labrys sedimenti sp. nov., isolated from a diclofenac-degrading enrichment culture.</title>
        <authorList>
            <person name="Tancsics A."/>
            <person name="Csepanyi A."/>
        </authorList>
    </citation>
    <scope>NUCLEOTIDE SEQUENCE [LARGE SCALE GENOMIC DNA]</scope>
    <source>
        <strain evidence="8 10">LMG 23578</strain>
    </source>
</reference>
<evidence type="ECO:0000256" key="3">
    <source>
        <dbReference type="ARBA" id="ARBA00023136"/>
    </source>
</evidence>
<sequence length="229" mass="24880">MKKIVLAAFLLAPTSALAADLAATPVEPVAPITPYSWTGFYVGAHIGYAWGKERDDLSRTLPVPADSFNVNGVLGGLHAGYNEQFSNNIVVGLEGDIDLSGINGSHTVIDANNGNSRLHMRNRWQGSIRARLGYAFDRVLVYATGGVAFADIRERWNLFDGDIVGSGSKTKAGWTVGAGVEYAFTDNWIGRVEVRYTDFGKSRFRVAPDTRFKAGFHETVALVGVSYKF</sequence>
<evidence type="ECO:0000256" key="4">
    <source>
        <dbReference type="ARBA" id="ARBA00023237"/>
    </source>
</evidence>
<proteinExistence type="inferred from homology"/>
<protein>
    <submittedName>
        <fullName evidence="8">Porin family protein</fullName>
    </submittedName>
</protein>
<dbReference type="PANTHER" id="PTHR34001">
    <property type="entry name" value="BLL7405 PROTEIN"/>
    <property type="match status" value="1"/>
</dbReference>
<evidence type="ECO:0000256" key="6">
    <source>
        <dbReference type="SAM" id="SignalP"/>
    </source>
</evidence>
<name>A0ABV3PKZ2_9HYPH</name>
<dbReference type="Proteomes" id="UP001595190">
    <property type="component" value="Unassembled WGS sequence"/>
</dbReference>
<keyword evidence="4" id="KW-0998">Cell outer membrane</keyword>
<evidence type="ECO:0000313" key="11">
    <source>
        <dbReference type="Proteomes" id="UP001595190"/>
    </source>
</evidence>
<dbReference type="Pfam" id="PF13505">
    <property type="entry name" value="OMP_b-brl"/>
    <property type="match status" value="1"/>
</dbReference>
<comment type="similarity">
    <text evidence="5">Belongs to the Omp25/RopB family.</text>
</comment>
<dbReference type="InterPro" id="IPR006315">
    <property type="entry name" value="OM_autotransptr_brl_dom"/>
</dbReference>
<evidence type="ECO:0000256" key="5">
    <source>
        <dbReference type="ARBA" id="ARBA00038306"/>
    </source>
</evidence>
<dbReference type="PANTHER" id="PTHR34001:SF3">
    <property type="entry name" value="BLL7405 PROTEIN"/>
    <property type="match status" value="1"/>
</dbReference>
<dbReference type="Proteomes" id="UP001555786">
    <property type="component" value="Unassembled WGS sequence"/>
</dbReference>
<feature type="signal peptide" evidence="6">
    <location>
        <begin position="1"/>
        <end position="18"/>
    </location>
</feature>
<evidence type="ECO:0000313" key="8">
    <source>
        <dbReference type="EMBL" id="MEW9306297.1"/>
    </source>
</evidence>
<evidence type="ECO:0000313" key="10">
    <source>
        <dbReference type="Proteomes" id="UP001555786"/>
    </source>
</evidence>
<keyword evidence="2 6" id="KW-0732">Signal</keyword>
<dbReference type="InterPro" id="IPR027385">
    <property type="entry name" value="Beta-barrel_OMP"/>
</dbReference>
<dbReference type="Gene3D" id="2.40.160.20">
    <property type="match status" value="1"/>
</dbReference>
<dbReference type="EMBL" id="JBHGPK010000003">
    <property type="protein sequence ID" value="MFC2250011.1"/>
    <property type="molecule type" value="Genomic_DNA"/>
</dbReference>
<feature type="domain" description="Outer membrane protein beta-barrel" evidence="7">
    <location>
        <begin position="10"/>
        <end position="229"/>
    </location>
</feature>
<dbReference type="NCBIfam" id="TIGR01414">
    <property type="entry name" value="autotrans_barl"/>
    <property type="match status" value="1"/>
</dbReference>
<reference evidence="9 11" key="2">
    <citation type="submission" date="2024-09" db="EMBL/GenBank/DDBJ databases">
        <title>Description of Labrys sedimenti sp. nov., isolated from a diclofenac-degrading enrichment culture, and genome-based reclassification of Labrys portucalensis as a later heterotypic synonym of Labrys neptuniae.</title>
        <authorList>
            <person name="Tancsics A."/>
            <person name="Csepanyi A."/>
        </authorList>
    </citation>
    <scope>NUCLEOTIDE SEQUENCE [LARGE SCALE GENOMIC DNA]</scope>
    <source>
        <strain evidence="9 11">LMG 23412</strain>
    </source>
</reference>
<organism evidence="8 10">
    <name type="scientific">Labrys neptuniae</name>
    <dbReference type="NCBI Taxonomy" id="376174"/>
    <lineage>
        <taxon>Bacteria</taxon>
        <taxon>Pseudomonadati</taxon>
        <taxon>Pseudomonadota</taxon>
        <taxon>Alphaproteobacteria</taxon>
        <taxon>Hyphomicrobiales</taxon>
        <taxon>Xanthobacteraceae</taxon>
        <taxon>Labrys</taxon>
    </lineage>
</organism>
<dbReference type="SUPFAM" id="SSF56925">
    <property type="entry name" value="OMPA-like"/>
    <property type="match status" value="1"/>
</dbReference>
<dbReference type="EMBL" id="JBFNQD010000003">
    <property type="protein sequence ID" value="MEW9306297.1"/>
    <property type="molecule type" value="Genomic_DNA"/>
</dbReference>
<evidence type="ECO:0000313" key="9">
    <source>
        <dbReference type="EMBL" id="MFC2250011.1"/>
    </source>
</evidence>
<evidence type="ECO:0000259" key="7">
    <source>
        <dbReference type="Pfam" id="PF13505"/>
    </source>
</evidence>
<evidence type="ECO:0000256" key="2">
    <source>
        <dbReference type="ARBA" id="ARBA00022729"/>
    </source>
</evidence>
<accession>A0ABV3PKZ2</accession>
<keyword evidence="3" id="KW-0472">Membrane</keyword>
<dbReference type="RefSeq" id="WP_311933431.1">
    <property type="nucleotide sequence ID" value="NZ_JAVSCS010000004.1"/>
</dbReference>
<gene>
    <name evidence="8" type="ORF">ABXS05_12155</name>
    <name evidence="9" type="ORF">ACETRX_10335</name>
</gene>